<dbReference type="Pfam" id="PF00144">
    <property type="entry name" value="Beta-lactamase"/>
    <property type="match status" value="1"/>
</dbReference>
<dbReference type="SUPFAM" id="SSF56601">
    <property type="entry name" value="beta-lactamase/transpeptidase-like"/>
    <property type="match status" value="1"/>
</dbReference>
<keyword evidence="1" id="KW-0732">Signal</keyword>
<dbReference type="Proteomes" id="UP000265845">
    <property type="component" value="Unassembled WGS sequence"/>
</dbReference>
<keyword evidence="3" id="KW-0378">Hydrolase</keyword>
<accession>A0A399RNQ2</accession>
<evidence type="ECO:0000256" key="1">
    <source>
        <dbReference type="SAM" id="SignalP"/>
    </source>
</evidence>
<dbReference type="EMBL" id="QWGA01000003">
    <property type="protein sequence ID" value="RIJ32013.1"/>
    <property type="molecule type" value="Genomic_DNA"/>
</dbReference>
<reference evidence="3 4" key="1">
    <citation type="submission" date="2018-08" db="EMBL/GenBank/DDBJ databases">
        <title>Henriciella mobilis sp. nov., isolated from seawater.</title>
        <authorList>
            <person name="Cheng H."/>
            <person name="Wu Y.-H."/>
            <person name="Xu X.-W."/>
            <person name="Guo L.-L."/>
        </authorList>
    </citation>
    <scope>NUCLEOTIDE SEQUENCE [LARGE SCALE GENOMIC DNA]</scope>
    <source>
        <strain evidence="3 4">CCUG67844</strain>
    </source>
</reference>
<proteinExistence type="predicted"/>
<evidence type="ECO:0000313" key="4">
    <source>
        <dbReference type="Proteomes" id="UP000265845"/>
    </source>
</evidence>
<organism evidence="3 4">
    <name type="scientific">Henriciella algicola</name>
    <dbReference type="NCBI Taxonomy" id="1608422"/>
    <lineage>
        <taxon>Bacteria</taxon>
        <taxon>Pseudomonadati</taxon>
        <taxon>Pseudomonadota</taxon>
        <taxon>Alphaproteobacteria</taxon>
        <taxon>Hyphomonadales</taxon>
        <taxon>Hyphomonadaceae</taxon>
        <taxon>Henriciella</taxon>
    </lineage>
</organism>
<feature type="domain" description="Beta-lactamase-related" evidence="2">
    <location>
        <begin position="74"/>
        <end position="376"/>
    </location>
</feature>
<evidence type="ECO:0000313" key="3">
    <source>
        <dbReference type="EMBL" id="RIJ32013.1"/>
    </source>
</evidence>
<keyword evidence="4" id="KW-1185">Reference proteome</keyword>
<sequence length="415" mass="45047">MFFKSLLIAAACAVGMQASAQGLVPLLPQPDGLAWPTQSWPEGEVPAGVEEELSLLVRDAMATSVTEPMGQTRAIVIIHEGRLIFETYAEGFGPDIKQVSWSMAKSITSALVGRAVELGLIEDIDYAMPTPFPEGDPRGEITWRQWLTMTDGLDYLEIGSTGLTDNDVVQMMYGPGRFDVAQHIVDEFELAHDPGAVWNYSTAGFHLIGWALQRIAGIEGSCSTQGSAASQEQATSPDTRCASTNAAMVEWMKDVFFGPIGMDAQPEFDAAGTYLGGSLVWASARDFAKFGYLYLRDGVWEGERLLPRGWVGFSRRDPVSTKANVYGAGWWLGADPAPVPADQAATTPPFDAFSAQGHEGQTIWIVPSKDLVIVRLGLMPNGGDNWQRLYEWNQSIARLFGDVSDRSLSALGKEG</sequence>
<dbReference type="GO" id="GO:0016787">
    <property type="term" value="F:hydrolase activity"/>
    <property type="evidence" value="ECO:0007669"/>
    <property type="project" value="UniProtKB-KW"/>
</dbReference>
<dbReference type="Gene3D" id="3.40.710.10">
    <property type="entry name" value="DD-peptidase/beta-lactamase superfamily"/>
    <property type="match status" value="1"/>
</dbReference>
<name>A0A399RNQ2_9PROT</name>
<dbReference type="RefSeq" id="WP_119453501.1">
    <property type="nucleotide sequence ID" value="NZ_QWGA01000003.1"/>
</dbReference>
<feature type="signal peptide" evidence="1">
    <location>
        <begin position="1"/>
        <end position="20"/>
    </location>
</feature>
<dbReference type="PANTHER" id="PTHR43283:SF7">
    <property type="entry name" value="BETA-LACTAMASE-RELATED DOMAIN-CONTAINING PROTEIN"/>
    <property type="match status" value="1"/>
</dbReference>
<dbReference type="InterPro" id="IPR012338">
    <property type="entry name" value="Beta-lactam/transpept-like"/>
</dbReference>
<protein>
    <submittedName>
        <fullName evidence="3">Class C beta-lactamase-related serine hydrolase</fullName>
    </submittedName>
</protein>
<dbReference type="OrthoDB" id="9814204at2"/>
<dbReference type="PANTHER" id="PTHR43283">
    <property type="entry name" value="BETA-LACTAMASE-RELATED"/>
    <property type="match status" value="1"/>
</dbReference>
<dbReference type="AlphaFoldDB" id="A0A399RNQ2"/>
<dbReference type="InterPro" id="IPR050789">
    <property type="entry name" value="Diverse_Enzym_Activities"/>
</dbReference>
<dbReference type="InterPro" id="IPR001466">
    <property type="entry name" value="Beta-lactam-related"/>
</dbReference>
<comment type="caution">
    <text evidence="3">The sequence shown here is derived from an EMBL/GenBank/DDBJ whole genome shotgun (WGS) entry which is preliminary data.</text>
</comment>
<gene>
    <name evidence="3" type="ORF">D1222_07205</name>
</gene>
<feature type="chain" id="PRO_5017303943" evidence="1">
    <location>
        <begin position="21"/>
        <end position="415"/>
    </location>
</feature>
<evidence type="ECO:0000259" key="2">
    <source>
        <dbReference type="Pfam" id="PF00144"/>
    </source>
</evidence>